<accession>A0ABU2ED19</accession>
<evidence type="ECO:0000313" key="2">
    <source>
        <dbReference type="EMBL" id="MDR8757781.1"/>
    </source>
</evidence>
<feature type="domain" description="HNH nuclease" evidence="1">
    <location>
        <begin position="190"/>
        <end position="242"/>
    </location>
</feature>
<dbReference type="InterPro" id="IPR003615">
    <property type="entry name" value="HNH_nuc"/>
</dbReference>
<dbReference type="Pfam" id="PF13391">
    <property type="entry name" value="HNH_2"/>
    <property type="match status" value="1"/>
</dbReference>
<comment type="caution">
    <text evidence="2">The sequence shown here is derived from an EMBL/GenBank/DDBJ whole genome shotgun (WGS) entry which is preliminary data.</text>
</comment>
<dbReference type="RefSeq" id="WP_175897080.1">
    <property type="nucleotide sequence ID" value="NZ_CADFDQ010000031.1"/>
</dbReference>
<name>A0ABU2ED19_9BURK</name>
<dbReference type="Proteomes" id="UP001248067">
    <property type="component" value="Unassembled WGS sequence"/>
</dbReference>
<gene>
    <name evidence="2" type="ORF">FEQ00_06241</name>
</gene>
<sequence length="298" mass="32773">MATPSINQFLDGLGVRLAVRRASWDGIDDTTDTVVMKLWFKEVEPGSDGMSIRVWTPVRSGKGKAPIGRSERKRSIAHLEAGRPTFAVLRYGQEAGDADSKRYDGETLRELDGVDRRANGDIYVRVKRLVSVDDFLARPDVQPTLTRDLADIDARHPNPDQATTRQALVQARMGQGRYRAGLLAQWGGACAVTGCSIGALIIASHAMAWADSNDEQRLDPANGLPLIANLDRLFDNHLIAFDPDTGDMHVSDLLSLKDRALVGVPADLRKKPTKKQAVYLRHHLEQFIAAQESDGTEV</sequence>
<organism evidence="2 3">
    <name type="scientific">Burkholderia pseudomultivorans</name>
    <dbReference type="NCBI Taxonomy" id="1207504"/>
    <lineage>
        <taxon>Bacteria</taxon>
        <taxon>Pseudomonadati</taxon>
        <taxon>Pseudomonadota</taxon>
        <taxon>Betaproteobacteria</taxon>
        <taxon>Burkholderiales</taxon>
        <taxon>Burkholderiaceae</taxon>
        <taxon>Burkholderia</taxon>
        <taxon>Burkholderia cepacia complex</taxon>
    </lineage>
</organism>
<evidence type="ECO:0000313" key="3">
    <source>
        <dbReference type="Proteomes" id="UP001248067"/>
    </source>
</evidence>
<evidence type="ECO:0000259" key="1">
    <source>
        <dbReference type="Pfam" id="PF13391"/>
    </source>
</evidence>
<protein>
    <recommendedName>
        <fullName evidence="1">HNH nuclease domain-containing protein</fullName>
    </recommendedName>
</protein>
<proteinExistence type="predicted"/>
<reference evidence="2 3" key="1">
    <citation type="submission" date="2019-06" db="EMBL/GenBank/DDBJ databases">
        <title>Evolution of Burkholderia multivorans in the lungs of Cystic Fibrosis patients.</title>
        <authorList>
            <person name="Moreira L.M."/>
        </authorList>
    </citation>
    <scope>NUCLEOTIDE SEQUENCE [LARGE SCALE GENOMIC DNA]</scope>
    <source>
        <strain evidence="2 3">VC13239</strain>
    </source>
</reference>
<keyword evidence="3" id="KW-1185">Reference proteome</keyword>
<dbReference type="EMBL" id="VJSY01000071">
    <property type="protein sequence ID" value="MDR8757781.1"/>
    <property type="molecule type" value="Genomic_DNA"/>
</dbReference>